<evidence type="ECO:0000256" key="10">
    <source>
        <dbReference type="ARBA" id="ARBA00023136"/>
    </source>
</evidence>
<dbReference type="KEGG" id="spu:590626"/>
<evidence type="ECO:0000256" key="9">
    <source>
        <dbReference type="ARBA" id="ARBA00023098"/>
    </source>
</evidence>
<dbReference type="PANTHER" id="PTHR15362:SF15">
    <property type="entry name" value="PHOSPHATIDYLSERINE SYNTHASE 1"/>
    <property type="match status" value="1"/>
</dbReference>
<dbReference type="EnsemblMetazoa" id="XM_790224">
    <property type="protein sequence ID" value="XP_795317"/>
    <property type="gene ID" value="LOC590626"/>
</dbReference>
<feature type="transmembrane region" description="Helical" evidence="12">
    <location>
        <begin position="312"/>
        <end position="333"/>
    </location>
</feature>
<evidence type="ECO:0000256" key="5">
    <source>
        <dbReference type="ARBA" id="ARBA00022679"/>
    </source>
</evidence>
<name>A0A7M7RER2_STRPU</name>
<comment type="subcellular location">
    <subcellularLocation>
        <location evidence="1 12">Endoplasmic reticulum membrane</location>
        <topology evidence="1 12">Multi-pass membrane protein</topology>
    </subcellularLocation>
</comment>
<feature type="transmembrane region" description="Helical" evidence="12">
    <location>
        <begin position="39"/>
        <end position="58"/>
    </location>
</feature>
<feature type="transmembrane region" description="Helical" evidence="12">
    <location>
        <begin position="167"/>
        <end position="186"/>
    </location>
</feature>
<evidence type="ECO:0000256" key="3">
    <source>
        <dbReference type="ARBA" id="ARBA00005189"/>
    </source>
</evidence>
<dbReference type="RefSeq" id="XP_795317.4">
    <property type="nucleotide sequence ID" value="XM_790224.5"/>
</dbReference>
<dbReference type="InterPro" id="IPR004277">
    <property type="entry name" value="PSS"/>
</dbReference>
<keyword evidence="6 12" id="KW-0812">Transmembrane</keyword>
<dbReference type="OMA" id="LPNFWEC"/>
<dbReference type="GO" id="GO:0006659">
    <property type="term" value="P:phosphatidylserine biosynthetic process"/>
    <property type="evidence" value="ECO:0007669"/>
    <property type="project" value="UniProtKB-UniRule"/>
</dbReference>
<dbReference type="Proteomes" id="UP000007110">
    <property type="component" value="Unassembled WGS sequence"/>
</dbReference>
<evidence type="ECO:0000256" key="12">
    <source>
        <dbReference type="RuleBase" id="RU368094"/>
    </source>
</evidence>
<dbReference type="CTD" id="9791"/>
<proteinExistence type="inferred from homology"/>
<dbReference type="GO" id="GO:0106245">
    <property type="term" value="F:L-serine-phosphatidylethanolamine phosphatidyltransferase activity"/>
    <property type="evidence" value="ECO:0007669"/>
    <property type="project" value="UniProtKB-UniRule"/>
</dbReference>
<feature type="transmembrane region" description="Helical" evidence="12">
    <location>
        <begin position="348"/>
        <end position="366"/>
    </location>
</feature>
<dbReference type="AlphaFoldDB" id="A0A7M7RER2"/>
<feature type="transmembrane region" description="Helical" evidence="12">
    <location>
        <begin position="64"/>
        <end position="84"/>
    </location>
</feature>
<evidence type="ECO:0000256" key="8">
    <source>
        <dbReference type="ARBA" id="ARBA00022989"/>
    </source>
</evidence>
<feature type="transmembrane region" description="Helical" evidence="12">
    <location>
        <begin position="207"/>
        <end position="228"/>
    </location>
</feature>
<keyword evidence="8 12" id="KW-1133">Transmembrane helix</keyword>
<dbReference type="GeneID" id="590626"/>
<feature type="region of interest" description="Disordered" evidence="13">
    <location>
        <begin position="417"/>
        <end position="458"/>
    </location>
</feature>
<organism evidence="14 15">
    <name type="scientific">Strongylocentrotus purpuratus</name>
    <name type="common">Purple sea urchin</name>
    <dbReference type="NCBI Taxonomy" id="7668"/>
    <lineage>
        <taxon>Eukaryota</taxon>
        <taxon>Metazoa</taxon>
        <taxon>Echinodermata</taxon>
        <taxon>Eleutherozoa</taxon>
        <taxon>Echinozoa</taxon>
        <taxon>Echinoidea</taxon>
        <taxon>Euechinoidea</taxon>
        <taxon>Echinacea</taxon>
        <taxon>Camarodonta</taxon>
        <taxon>Echinidea</taxon>
        <taxon>Strongylocentrotidae</taxon>
        <taxon>Strongylocentrotus</taxon>
    </lineage>
</organism>
<reference evidence="14" key="2">
    <citation type="submission" date="2021-01" db="UniProtKB">
        <authorList>
            <consortium name="EnsemblMetazoa"/>
        </authorList>
    </citation>
    <scope>IDENTIFICATION</scope>
</reference>
<comment type="catalytic activity">
    <reaction evidence="12">
        <text>a 1,2-diacyl-sn-glycero-3-phosphoethanolamine + L-serine = a 1,2-diacyl-sn-glycero-3-phospho-L-serine + ethanolamine</text>
        <dbReference type="Rhea" id="RHEA:27606"/>
        <dbReference type="ChEBI" id="CHEBI:33384"/>
        <dbReference type="ChEBI" id="CHEBI:57262"/>
        <dbReference type="ChEBI" id="CHEBI:57603"/>
        <dbReference type="ChEBI" id="CHEBI:64612"/>
        <dbReference type="EC" id="2.7.8.29"/>
    </reaction>
</comment>
<keyword evidence="10 12" id="KW-0472">Membrane</keyword>
<comment type="pathway">
    <text evidence="3">Lipid metabolism.</text>
</comment>
<keyword evidence="7 12" id="KW-0256">Endoplasmic reticulum</keyword>
<evidence type="ECO:0000256" key="1">
    <source>
        <dbReference type="ARBA" id="ARBA00004477"/>
    </source>
</evidence>
<dbReference type="PANTHER" id="PTHR15362">
    <property type="entry name" value="PHOSPHATIDYLINOSITOL SYNTHASE"/>
    <property type="match status" value="1"/>
</dbReference>
<dbReference type="FunCoup" id="A0A7M7RER2">
    <property type="interactions" value="871"/>
</dbReference>
<protein>
    <recommendedName>
        <fullName evidence="12">Phosphatidylserine synthase</fullName>
        <ecNumber evidence="12">2.7.8.29</ecNumber>
    </recommendedName>
    <alternativeName>
        <fullName evidence="12">Serine-exchange enzyme</fullName>
    </alternativeName>
</protein>
<dbReference type="UniPathway" id="UPA00948"/>
<keyword evidence="11 12" id="KW-1208">Phospholipid metabolism</keyword>
<dbReference type="InParanoid" id="A0A7M7RER2"/>
<comment type="function">
    <text evidence="12">Catalyzes a base-exchange reaction in which the polar head group of phosphatidylethanolamine (PE) is replaced by L-serine.</text>
</comment>
<reference evidence="15" key="1">
    <citation type="submission" date="2015-02" db="EMBL/GenBank/DDBJ databases">
        <title>Genome sequencing for Strongylocentrotus purpuratus.</title>
        <authorList>
            <person name="Murali S."/>
            <person name="Liu Y."/>
            <person name="Vee V."/>
            <person name="English A."/>
            <person name="Wang M."/>
            <person name="Skinner E."/>
            <person name="Han Y."/>
            <person name="Muzny D.M."/>
            <person name="Worley K.C."/>
            <person name="Gibbs R.A."/>
        </authorList>
    </citation>
    <scope>NUCLEOTIDE SEQUENCE</scope>
</reference>
<dbReference type="OrthoDB" id="10265393at2759"/>
<comment type="similarity">
    <text evidence="4 12">Belongs to the phosphatidyl serine synthase family.</text>
</comment>
<evidence type="ECO:0000313" key="15">
    <source>
        <dbReference type="Proteomes" id="UP000007110"/>
    </source>
</evidence>
<evidence type="ECO:0000256" key="11">
    <source>
        <dbReference type="ARBA" id="ARBA00023264"/>
    </source>
</evidence>
<evidence type="ECO:0000256" key="13">
    <source>
        <dbReference type="SAM" id="MobiDB-lite"/>
    </source>
</evidence>
<dbReference type="GO" id="GO:0005789">
    <property type="term" value="C:endoplasmic reticulum membrane"/>
    <property type="evidence" value="ECO:0007669"/>
    <property type="project" value="UniProtKB-SubCell"/>
</dbReference>
<evidence type="ECO:0000256" key="6">
    <source>
        <dbReference type="ARBA" id="ARBA00022692"/>
    </source>
</evidence>
<evidence type="ECO:0000256" key="7">
    <source>
        <dbReference type="ARBA" id="ARBA00022824"/>
    </source>
</evidence>
<feature type="transmembrane region" description="Helical" evidence="12">
    <location>
        <begin position="281"/>
        <end position="300"/>
    </location>
</feature>
<dbReference type="EC" id="2.7.8.29" evidence="12"/>
<dbReference type="Pfam" id="PF03034">
    <property type="entry name" value="PSS"/>
    <property type="match status" value="1"/>
</dbReference>
<keyword evidence="12" id="KW-0594">Phospholipid biosynthesis</keyword>
<accession>A0A7M7RER2</accession>
<feature type="transmembrane region" description="Helical" evidence="12">
    <location>
        <begin position="96"/>
        <end position="116"/>
    </location>
</feature>
<evidence type="ECO:0000256" key="4">
    <source>
        <dbReference type="ARBA" id="ARBA00008671"/>
    </source>
</evidence>
<keyword evidence="15" id="KW-1185">Reference proteome</keyword>
<keyword evidence="9 12" id="KW-0443">Lipid metabolism</keyword>
<keyword evidence="12" id="KW-0444">Lipid biosynthesis</keyword>
<keyword evidence="5 12" id="KW-0808">Transferase</keyword>
<sequence>MAKRGHKRSSSEVSDHFRLINEQEVEDITLAFFYKPHTLLLLSVAVIGTFYFAFTGTYDGIEHNIWRGLSHASFYFLIISVLAFPNGPFTRPHPAIWRVCFGITVMYLLVLIFFLFQSYQDVMKILRWIFPDLEEYDPIEKEYAANCSDVSIERVWGHFDWYSFSHFGGWVVKALLMRSYVLCWIISVTWEITELSFIHIQPNFAECWWDAIILDVLVCNGLGIWLGMKLCRRLEMTEFRWESIKNIPSTSGKIKRAVLQFTPASWTPIRWFEPHSSLKRVLSVFIIVCVAQLVELNTFFLKHIYKFPADHWIGIIRIFVVITSTAPTIRQYYSYVTDPYCKRMGTHLWVFLAFSLIELMACIKHGQEMFSKTLIQNILMWLTIQLTFVFICLMAFWWYYQIHKPVESPKPLALRRLSQQSSSAPPTPSKVTNGYHGDSPTHQYMTRRRVQSVEKLGS</sequence>
<evidence type="ECO:0000256" key="2">
    <source>
        <dbReference type="ARBA" id="ARBA00004916"/>
    </source>
</evidence>
<evidence type="ECO:0000313" key="14">
    <source>
        <dbReference type="EnsemblMetazoa" id="XP_795317"/>
    </source>
</evidence>
<feature type="transmembrane region" description="Helical" evidence="12">
    <location>
        <begin position="378"/>
        <end position="400"/>
    </location>
</feature>
<comment type="pathway">
    <text evidence="2 12">Phospholipid metabolism; phosphatidylserine biosynthesis.</text>
</comment>